<keyword evidence="10" id="KW-1185">Reference proteome</keyword>
<dbReference type="AlphaFoldDB" id="A0A6G0IT49"/>
<feature type="region of interest" description="Disordered" evidence="6">
    <location>
        <begin position="132"/>
        <end position="157"/>
    </location>
</feature>
<keyword evidence="2 7" id="KW-0812">Transmembrane</keyword>
<evidence type="ECO:0000256" key="4">
    <source>
        <dbReference type="ARBA" id="ARBA00023136"/>
    </source>
</evidence>
<evidence type="ECO:0008006" key="11">
    <source>
        <dbReference type="Google" id="ProtNLM"/>
    </source>
</evidence>
<evidence type="ECO:0000313" key="10">
    <source>
        <dbReference type="Proteomes" id="UP000424527"/>
    </source>
</evidence>
<feature type="region of interest" description="Disordered" evidence="6">
    <location>
        <begin position="63"/>
        <end position="85"/>
    </location>
</feature>
<comment type="caution">
    <text evidence="9">The sequence shown here is derived from an EMBL/GenBank/DDBJ whole genome shotgun (WGS) entry which is preliminary data.</text>
</comment>
<evidence type="ECO:0000256" key="1">
    <source>
        <dbReference type="ARBA" id="ARBA00004167"/>
    </source>
</evidence>
<dbReference type="PANTHER" id="PTHR15296:SF1">
    <property type="entry name" value="PDZK1 INTERACTING PROTEIN 1"/>
    <property type="match status" value="1"/>
</dbReference>
<evidence type="ECO:0000256" key="2">
    <source>
        <dbReference type="ARBA" id="ARBA00022692"/>
    </source>
</evidence>
<accession>A0A6G0IT49</accession>
<dbReference type="Pfam" id="PF15807">
    <property type="entry name" value="MAP17"/>
    <property type="match status" value="1"/>
</dbReference>
<feature type="transmembrane region" description="Helical" evidence="7">
    <location>
        <begin position="30"/>
        <end position="54"/>
    </location>
</feature>
<dbReference type="InterPro" id="IPR031627">
    <property type="entry name" value="PDZK1IP1/SMIM24"/>
</dbReference>
<evidence type="ECO:0000256" key="6">
    <source>
        <dbReference type="SAM" id="MobiDB-lite"/>
    </source>
</evidence>
<keyword evidence="3 7" id="KW-1133">Transmembrane helix</keyword>
<feature type="chain" id="PRO_5026355270" description="PDZK1-interacting protein 1" evidence="8">
    <location>
        <begin position="21"/>
        <end position="157"/>
    </location>
</feature>
<evidence type="ECO:0000313" key="9">
    <source>
        <dbReference type="EMBL" id="KAE8294695.1"/>
    </source>
</evidence>
<proteinExistence type="inferred from homology"/>
<feature type="signal peptide" evidence="8">
    <location>
        <begin position="1"/>
        <end position="20"/>
    </location>
</feature>
<name>A0A6G0IT49_LARCR</name>
<evidence type="ECO:0000256" key="8">
    <source>
        <dbReference type="SAM" id="SignalP"/>
    </source>
</evidence>
<keyword evidence="8" id="KW-0732">Signal</keyword>
<keyword evidence="4 7" id="KW-0472">Membrane</keyword>
<protein>
    <recommendedName>
        <fullName evidence="11">PDZK1-interacting protein 1</fullName>
    </recommendedName>
</protein>
<dbReference type="PANTHER" id="PTHR15296">
    <property type="entry name" value="MEMBRANE-ASSOCIATED PROTEIN MAP17"/>
    <property type="match status" value="1"/>
</dbReference>
<dbReference type="GO" id="GO:0016020">
    <property type="term" value="C:membrane"/>
    <property type="evidence" value="ECO:0007669"/>
    <property type="project" value="UniProtKB-SubCell"/>
</dbReference>
<dbReference type="EMBL" id="REGW02000007">
    <property type="protein sequence ID" value="KAE8294695.1"/>
    <property type="molecule type" value="Genomic_DNA"/>
</dbReference>
<evidence type="ECO:0000256" key="7">
    <source>
        <dbReference type="SAM" id="Phobius"/>
    </source>
</evidence>
<dbReference type="Proteomes" id="UP000424527">
    <property type="component" value="Unassembled WGS sequence"/>
</dbReference>
<sequence length="157" mass="17433">MGKLCAVTSCLFVTVAAVTAQTAQPQMERLLPQWLTGIIAVSAFLFVVFVTFLVKKAWCEDPDRPRKKVEASERQNDVAMTTRNTYATSLDMDRRKSSVTSDGNTYETTLDMVRRKSSVTSDGNTYETTLDMVRSKDGRNAFNNPAVDTSDDKVSSL</sequence>
<evidence type="ECO:0000256" key="3">
    <source>
        <dbReference type="ARBA" id="ARBA00022989"/>
    </source>
</evidence>
<gene>
    <name evidence="9" type="ORF">D5F01_LYC07658</name>
</gene>
<organism evidence="9 10">
    <name type="scientific">Larimichthys crocea</name>
    <name type="common">Large yellow croaker</name>
    <name type="synonym">Pseudosciaena crocea</name>
    <dbReference type="NCBI Taxonomy" id="215358"/>
    <lineage>
        <taxon>Eukaryota</taxon>
        <taxon>Metazoa</taxon>
        <taxon>Chordata</taxon>
        <taxon>Craniata</taxon>
        <taxon>Vertebrata</taxon>
        <taxon>Euteleostomi</taxon>
        <taxon>Actinopterygii</taxon>
        <taxon>Neopterygii</taxon>
        <taxon>Teleostei</taxon>
        <taxon>Neoteleostei</taxon>
        <taxon>Acanthomorphata</taxon>
        <taxon>Eupercaria</taxon>
        <taxon>Sciaenidae</taxon>
        <taxon>Larimichthys</taxon>
    </lineage>
</organism>
<comment type="subcellular location">
    <subcellularLocation>
        <location evidence="1">Membrane</location>
        <topology evidence="1">Single-pass membrane protein</topology>
    </subcellularLocation>
</comment>
<comment type="similarity">
    <text evidence="5">Belongs to the PDZK1-interacting protein 1/SMIM24 family.</text>
</comment>
<evidence type="ECO:0000256" key="5">
    <source>
        <dbReference type="ARBA" id="ARBA00049650"/>
    </source>
</evidence>
<feature type="compositionally biased region" description="Basic and acidic residues" evidence="6">
    <location>
        <begin position="63"/>
        <end position="76"/>
    </location>
</feature>
<reference evidence="9 10" key="1">
    <citation type="submission" date="2019-07" db="EMBL/GenBank/DDBJ databases">
        <title>Chromosome genome assembly for large yellow croaker.</title>
        <authorList>
            <person name="Xiao S."/>
        </authorList>
    </citation>
    <scope>NUCLEOTIDE SEQUENCE [LARGE SCALE GENOMIC DNA]</scope>
    <source>
        <strain evidence="9">JMULYC20181020</strain>
        <tissue evidence="9">Muscle</tissue>
    </source>
</reference>